<protein>
    <submittedName>
        <fullName evidence="1">F-box protein</fullName>
    </submittedName>
</protein>
<reference evidence="1 2" key="1">
    <citation type="submission" date="2024-04" db="EMBL/GenBank/DDBJ databases">
        <title>Genome assembly C_amara_ONT_v2.</title>
        <authorList>
            <person name="Yant L."/>
            <person name="Moore C."/>
            <person name="Slenker M."/>
        </authorList>
    </citation>
    <scope>NUCLEOTIDE SEQUENCE [LARGE SCALE GENOMIC DNA]</scope>
    <source>
        <tissue evidence="1">Leaf</tissue>
    </source>
</reference>
<sequence>MPNLEQLILYNIPTDEDVIKFSSQLQMLPKVASPKCKIQVVSDNLSLTSTLSTKWGPPLYKINSDLSPATSFSSW</sequence>
<name>A0ABD0Z4W5_CARAN</name>
<organism evidence="1 2">
    <name type="scientific">Cardamine amara subsp. amara</name>
    <dbReference type="NCBI Taxonomy" id="228776"/>
    <lineage>
        <taxon>Eukaryota</taxon>
        <taxon>Viridiplantae</taxon>
        <taxon>Streptophyta</taxon>
        <taxon>Embryophyta</taxon>
        <taxon>Tracheophyta</taxon>
        <taxon>Spermatophyta</taxon>
        <taxon>Magnoliopsida</taxon>
        <taxon>eudicotyledons</taxon>
        <taxon>Gunneridae</taxon>
        <taxon>Pentapetalae</taxon>
        <taxon>rosids</taxon>
        <taxon>malvids</taxon>
        <taxon>Brassicales</taxon>
        <taxon>Brassicaceae</taxon>
        <taxon>Cardamineae</taxon>
        <taxon>Cardamine</taxon>
    </lineage>
</organism>
<evidence type="ECO:0000313" key="1">
    <source>
        <dbReference type="EMBL" id="KAL1189738.1"/>
    </source>
</evidence>
<dbReference type="EMBL" id="JBANAX010000888">
    <property type="protein sequence ID" value="KAL1189738.1"/>
    <property type="molecule type" value="Genomic_DNA"/>
</dbReference>
<dbReference type="Proteomes" id="UP001558713">
    <property type="component" value="Unassembled WGS sequence"/>
</dbReference>
<evidence type="ECO:0000313" key="2">
    <source>
        <dbReference type="Proteomes" id="UP001558713"/>
    </source>
</evidence>
<dbReference type="AlphaFoldDB" id="A0ABD0Z4W5"/>
<comment type="caution">
    <text evidence="1">The sequence shown here is derived from an EMBL/GenBank/DDBJ whole genome shotgun (WGS) entry which is preliminary data.</text>
</comment>
<proteinExistence type="predicted"/>
<accession>A0ABD0Z4W5</accession>
<gene>
    <name evidence="1" type="ORF">V5N11_036218</name>
</gene>
<keyword evidence="2" id="KW-1185">Reference proteome</keyword>